<accession>A0A8J5JY21</accession>
<dbReference type="EMBL" id="JAHLQT010022272">
    <property type="protein sequence ID" value="KAG7166620.1"/>
    <property type="molecule type" value="Genomic_DNA"/>
</dbReference>
<protein>
    <submittedName>
        <fullName evidence="2">Uncharacterized protein</fullName>
    </submittedName>
</protein>
<evidence type="ECO:0000313" key="3">
    <source>
        <dbReference type="Proteomes" id="UP000747542"/>
    </source>
</evidence>
<evidence type="ECO:0000313" key="2">
    <source>
        <dbReference type="EMBL" id="KAG7166620.1"/>
    </source>
</evidence>
<organism evidence="2 3">
    <name type="scientific">Homarus americanus</name>
    <name type="common">American lobster</name>
    <dbReference type="NCBI Taxonomy" id="6706"/>
    <lineage>
        <taxon>Eukaryota</taxon>
        <taxon>Metazoa</taxon>
        <taxon>Ecdysozoa</taxon>
        <taxon>Arthropoda</taxon>
        <taxon>Crustacea</taxon>
        <taxon>Multicrustacea</taxon>
        <taxon>Malacostraca</taxon>
        <taxon>Eumalacostraca</taxon>
        <taxon>Eucarida</taxon>
        <taxon>Decapoda</taxon>
        <taxon>Pleocyemata</taxon>
        <taxon>Astacidea</taxon>
        <taxon>Nephropoidea</taxon>
        <taxon>Nephropidae</taxon>
        <taxon>Homarus</taxon>
    </lineage>
</organism>
<feature type="compositionally biased region" description="Basic and acidic residues" evidence="1">
    <location>
        <begin position="27"/>
        <end position="39"/>
    </location>
</feature>
<feature type="region of interest" description="Disordered" evidence="1">
    <location>
        <begin position="27"/>
        <end position="67"/>
    </location>
</feature>
<gene>
    <name evidence="2" type="ORF">Hamer_G013634</name>
</gene>
<name>A0A8J5JY21_HOMAM</name>
<comment type="caution">
    <text evidence="2">The sequence shown here is derived from an EMBL/GenBank/DDBJ whole genome shotgun (WGS) entry which is preliminary data.</text>
</comment>
<sequence>MKTNYAVRHKNCRSAVNKQKVEWAKTNVERRSKHQESPMKTRRMSSGRVCVTQASQDTSAEGKDSSATKFFLCKE</sequence>
<dbReference type="AlphaFoldDB" id="A0A8J5JY21"/>
<keyword evidence="3" id="KW-1185">Reference proteome</keyword>
<dbReference type="Proteomes" id="UP000747542">
    <property type="component" value="Unassembled WGS sequence"/>
</dbReference>
<reference evidence="2" key="1">
    <citation type="journal article" date="2021" name="Sci. Adv.">
        <title>The American lobster genome reveals insights on longevity, neural, and immune adaptations.</title>
        <authorList>
            <person name="Polinski J.M."/>
            <person name="Zimin A.V."/>
            <person name="Clark K.F."/>
            <person name="Kohn A.B."/>
            <person name="Sadowski N."/>
            <person name="Timp W."/>
            <person name="Ptitsyn A."/>
            <person name="Khanna P."/>
            <person name="Romanova D.Y."/>
            <person name="Williams P."/>
            <person name="Greenwood S.J."/>
            <person name="Moroz L.L."/>
            <person name="Walt D.R."/>
            <person name="Bodnar A.G."/>
        </authorList>
    </citation>
    <scope>NUCLEOTIDE SEQUENCE</scope>
    <source>
        <strain evidence="2">GMGI-L3</strain>
    </source>
</reference>
<evidence type="ECO:0000256" key="1">
    <source>
        <dbReference type="SAM" id="MobiDB-lite"/>
    </source>
</evidence>
<proteinExistence type="predicted"/>